<proteinExistence type="predicted"/>
<dbReference type="RefSeq" id="WP_284291305.1">
    <property type="nucleotide sequence ID" value="NZ_BSUK01000001.1"/>
</dbReference>
<gene>
    <name evidence="8" type="ORF">GCM10025864_01160</name>
</gene>
<evidence type="ECO:0000313" key="8">
    <source>
        <dbReference type="EMBL" id="GMA22357.1"/>
    </source>
</evidence>
<evidence type="ECO:0000256" key="4">
    <source>
        <dbReference type="ARBA" id="ARBA00023136"/>
    </source>
</evidence>
<feature type="transmembrane region" description="Helical" evidence="6">
    <location>
        <begin position="66"/>
        <end position="87"/>
    </location>
</feature>
<evidence type="ECO:0000256" key="1">
    <source>
        <dbReference type="ARBA" id="ARBA00004127"/>
    </source>
</evidence>
<feature type="domain" description="DUF202" evidence="7">
    <location>
        <begin position="30"/>
        <end position="95"/>
    </location>
</feature>
<protein>
    <submittedName>
        <fullName evidence="8">Membrane protein</fullName>
    </submittedName>
</protein>
<organism evidence="8 9">
    <name type="scientific">Luteimicrobium album</name>
    <dbReference type="NCBI Taxonomy" id="1054550"/>
    <lineage>
        <taxon>Bacteria</taxon>
        <taxon>Bacillati</taxon>
        <taxon>Actinomycetota</taxon>
        <taxon>Actinomycetes</taxon>
        <taxon>Micrococcales</taxon>
        <taxon>Luteimicrobium</taxon>
    </lineage>
</organism>
<evidence type="ECO:0000256" key="3">
    <source>
        <dbReference type="ARBA" id="ARBA00022989"/>
    </source>
</evidence>
<dbReference type="Pfam" id="PF02656">
    <property type="entry name" value="DUF202"/>
    <property type="match status" value="1"/>
</dbReference>
<evidence type="ECO:0000313" key="9">
    <source>
        <dbReference type="Proteomes" id="UP001157091"/>
    </source>
</evidence>
<evidence type="ECO:0000259" key="7">
    <source>
        <dbReference type="Pfam" id="PF02656"/>
    </source>
</evidence>
<feature type="region of interest" description="Disordered" evidence="5">
    <location>
        <begin position="1"/>
        <end position="21"/>
    </location>
</feature>
<keyword evidence="2 6" id="KW-0812">Transmembrane</keyword>
<feature type="transmembrane region" description="Helical" evidence="6">
    <location>
        <begin position="107"/>
        <end position="128"/>
    </location>
</feature>
<accession>A0ABQ6HW30</accession>
<sequence length="133" mass="13895">MSPQDEPEEPDARRPRSVYGVGSDPDVRYSLANERTALAWLRTGLGLVAGGIALTSFASFADLSVLLDVVAAVACVGGGCLAAYALVAWRRNERAMRLGRPLPPPSALPVIVVGIVAFAALVGAYAIWSGSTR</sequence>
<dbReference type="EMBL" id="BSUK01000001">
    <property type="protein sequence ID" value="GMA22357.1"/>
    <property type="molecule type" value="Genomic_DNA"/>
</dbReference>
<comment type="subcellular location">
    <subcellularLocation>
        <location evidence="1">Endomembrane system</location>
        <topology evidence="1">Multi-pass membrane protein</topology>
    </subcellularLocation>
</comment>
<evidence type="ECO:0000256" key="2">
    <source>
        <dbReference type="ARBA" id="ARBA00022692"/>
    </source>
</evidence>
<comment type="caution">
    <text evidence="8">The sequence shown here is derived from an EMBL/GenBank/DDBJ whole genome shotgun (WGS) entry which is preliminary data.</text>
</comment>
<reference evidence="9" key="1">
    <citation type="journal article" date="2019" name="Int. J. Syst. Evol. Microbiol.">
        <title>The Global Catalogue of Microorganisms (GCM) 10K type strain sequencing project: providing services to taxonomists for standard genome sequencing and annotation.</title>
        <authorList>
            <consortium name="The Broad Institute Genomics Platform"/>
            <consortium name="The Broad Institute Genome Sequencing Center for Infectious Disease"/>
            <person name="Wu L."/>
            <person name="Ma J."/>
        </authorList>
    </citation>
    <scope>NUCLEOTIDE SEQUENCE [LARGE SCALE GENOMIC DNA]</scope>
    <source>
        <strain evidence="9">NBRC 106348</strain>
    </source>
</reference>
<keyword evidence="3 6" id="KW-1133">Transmembrane helix</keyword>
<dbReference type="Proteomes" id="UP001157091">
    <property type="component" value="Unassembled WGS sequence"/>
</dbReference>
<feature type="transmembrane region" description="Helical" evidence="6">
    <location>
        <begin position="38"/>
        <end position="60"/>
    </location>
</feature>
<keyword evidence="4 6" id="KW-0472">Membrane</keyword>
<evidence type="ECO:0000256" key="6">
    <source>
        <dbReference type="SAM" id="Phobius"/>
    </source>
</evidence>
<evidence type="ECO:0000256" key="5">
    <source>
        <dbReference type="SAM" id="MobiDB-lite"/>
    </source>
</evidence>
<keyword evidence="9" id="KW-1185">Reference proteome</keyword>
<dbReference type="InterPro" id="IPR003807">
    <property type="entry name" value="DUF202"/>
</dbReference>
<name>A0ABQ6HW30_9MICO</name>